<sequence length="291" mass="34374">MRVPPPPRRSRSRKVLFYVRKVKRICFYRFSKKKSNERKLKSTKTWSKYLKHKFVNVRTPLTSVRIEDMVNLPSATQVRSAKSKPLLITTFYDGCENRPDVTMLQRTRLSRLHLSKRKFRLSHFDNLETYLNNDNKLKQKMNHECANSVRIIKNIYMKNADVKVVYHGKNIIQRKNLLFQHSTDLQKKTLNNTIQVTNPNSPEFVDFGNDISVRLHDYSVIDKENIISRKLFDKGKGKRNKYLYNINGKKEHINNPEIKKLFIKSPALHITYSPKVVNTQTSEIVVISHFR</sequence>
<dbReference type="EMBL" id="HE612862">
    <property type="protein sequence ID" value="CCE63984.1"/>
    <property type="molecule type" value="Genomic_DNA"/>
</dbReference>
<gene>
    <name evidence="1" type="primary">TPHA0G01470</name>
    <name evidence="1" type="ordered locus">TPHA_0G01470</name>
</gene>
<dbReference type="AlphaFoldDB" id="G8BVQ6"/>
<accession>G8BVQ6</accession>
<reference evidence="1 2" key="1">
    <citation type="journal article" date="2011" name="Proc. Natl. Acad. Sci. U.S.A.">
        <title>Evolutionary erosion of yeast sex chromosomes by mating-type switching accidents.</title>
        <authorList>
            <person name="Gordon J.L."/>
            <person name="Armisen D."/>
            <person name="Proux-Wera E."/>
            <person name="Oheigeartaigh S.S."/>
            <person name="Byrne K.P."/>
            <person name="Wolfe K.H."/>
        </authorList>
    </citation>
    <scope>NUCLEOTIDE SEQUENCE [LARGE SCALE GENOMIC DNA]</scope>
    <source>
        <strain evidence="2">ATCC 24235 / CBS 4417 / NBRC 1672 / NRRL Y-8282 / UCD 70-5</strain>
    </source>
</reference>
<dbReference type="GeneID" id="11535763"/>
<dbReference type="HOGENOM" id="CLU_069887_0_0_1"/>
<name>G8BVQ6_TETPH</name>
<proteinExistence type="predicted"/>
<evidence type="ECO:0000313" key="2">
    <source>
        <dbReference type="Proteomes" id="UP000005666"/>
    </source>
</evidence>
<dbReference type="eggNOG" id="ENOG502S21W">
    <property type="taxonomic scope" value="Eukaryota"/>
</dbReference>
<dbReference type="OrthoDB" id="4058291at2759"/>
<dbReference type="Proteomes" id="UP000005666">
    <property type="component" value="Chromosome 7"/>
</dbReference>
<dbReference type="KEGG" id="tpf:TPHA_0G01470"/>
<dbReference type="OMA" id="KLKRRWH"/>
<keyword evidence="2" id="KW-1185">Reference proteome</keyword>
<evidence type="ECO:0000313" key="1">
    <source>
        <dbReference type="EMBL" id="CCE63984.1"/>
    </source>
</evidence>
<organism evidence="1 2">
    <name type="scientific">Tetrapisispora phaffii (strain ATCC 24235 / CBS 4417 / NBRC 1672 / NRRL Y-8282 / UCD 70-5)</name>
    <name type="common">Yeast</name>
    <name type="synonym">Fabospora phaffii</name>
    <dbReference type="NCBI Taxonomy" id="1071381"/>
    <lineage>
        <taxon>Eukaryota</taxon>
        <taxon>Fungi</taxon>
        <taxon>Dikarya</taxon>
        <taxon>Ascomycota</taxon>
        <taxon>Saccharomycotina</taxon>
        <taxon>Saccharomycetes</taxon>
        <taxon>Saccharomycetales</taxon>
        <taxon>Saccharomycetaceae</taxon>
        <taxon>Tetrapisispora</taxon>
    </lineage>
</organism>
<dbReference type="RefSeq" id="XP_003686418.1">
    <property type="nucleotide sequence ID" value="XM_003686370.1"/>
</dbReference>
<protein>
    <submittedName>
        <fullName evidence="1">Uncharacterized protein</fullName>
    </submittedName>
</protein>